<reference evidence="3 4" key="1">
    <citation type="submission" date="2020-10" db="EMBL/GenBank/DDBJ databases">
        <title>The Coptis chinensis genome and diversification of protoberbering-type alkaloids.</title>
        <authorList>
            <person name="Wang B."/>
            <person name="Shu S."/>
            <person name="Song C."/>
            <person name="Liu Y."/>
        </authorList>
    </citation>
    <scope>NUCLEOTIDE SEQUENCE [LARGE SCALE GENOMIC DNA]</scope>
    <source>
        <strain evidence="3">HL-2020</strain>
        <tissue evidence="3">Leaf</tissue>
    </source>
</reference>
<gene>
    <name evidence="3" type="ORF">IFM89_035251</name>
</gene>
<feature type="compositionally biased region" description="Polar residues" evidence="1">
    <location>
        <begin position="1"/>
        <end position="20"/>
    </location>
</feature>
<comment type="caution">
    <text evidence="3">The sequence shown here is derived from an EMBL/GenBank/DDBJ whole genome shotgun (WGS) entry which is preliminary data.</text>
</comment>
<keyword evidence="4" id="KW-1185">Reference proteome</keyword>
<evidence type="ECO:0000313" key="4">
    <source>
        <dbReference type="Proteomes" id="UP000631114"/>
    </source>
</evidence>
<protein>
    <recommendedName>
        <fullName evidence="2">DUF8039 domain-containing protein</fullName>
    </recommendedName>
</protein>
<feature type="domain" description="DUF8039" evidence="2">
    <location>
        <begin position="159"/>
        <end position="225"/>
    </location>
</feature>
<dbReference type="InterPro" id="IPR058352">
    <property type="entry name" value="DUF8039"/>
</dbReference>
<dbReference type="AlphaFoldDB" id="A0A835IIZ1"/>
<organism evidence="3 4">
    <name type="scientific">Coptis chinensis</name>
    <dbReference type="NCBI Taxonomy" id="261450"/>
    <lineage>
        <taxon>Eukaryota</taxon>
        <taxon>Viridiplantae</taxon>
        <taxon>Streptophyta</taxon>
        <taxon>Embryophyta</taxon>
        <taxon>Tracheophyta</taxon>
        <taxon>Spermatophyta</taxon>
        <taxon>Magnoliopsida</taxon>
        <taxon>Ranunculales</taxon>
        <taxon>Ranunculaceae</taxon>
        <taxon>Coptidoideae</taxon>
        <taxon>Coptis</taxon>
    </lineage>
</organism>
<proteinExistence type="predicted"/>
<evidence type="ECO:0000313" key="3">
    <source>
        <dbReference type="EMBL" id="KAF9617307.1"/>
    </source>
</evidence>
<dbReference type="OrthoDB" id="1302097at2759"/>
<dbReference type="Pfam" id="PF26133">
    <property type="entry name" value="DUF8039"/>
    <property type="match status" value="1"/>
</dbReference>
<sequence>MQASSLRNSANRKNQKNSSCLGRKSAAVAREEMAMAKGVPESSIGRVESYKFIHKRKSGGRFRGPGKGCKTTLKKMKPVMQQNIALMEKNTSLEKKVDVLQASILENTAVLKAFMSQGRTSMPDVSSPCSSHARYTPSTPVLNEFIGKECDLRGGWPLRVVARGIVQDVDPTIEFGDRRLEEGNFKVYVNVIYDGTAALPLSHDAWKSKLGEIAQGSVIWPKELLMF</sequence>
<dbReference type="Proteomes" id="UP000631114">
    <property type="component" value="Unassembled WGS sequence"/>
</dbReference>
<evidence type="ECO:0000256" key="1">
    <source>
        <dbReference type="SAM" id="MobiDB-lite"/>
    </source>
</evidence>
<feature type="region of interest" description="Disordered" evidence="1">
    <location>
        <begin position="1"/>
        <end position="23"/>
    </location>
</feature>
<accession>A0A835IIZ1</accession>
<evidence type="ECO:0000259" key="2">
    <source>
        <dbReference type="Pfam" id="PF26133"/>
    </source>
</evidence>
<name>A0A835IIZ1_9MAGN</name>
<dbReference type="EMBL" id="JADFTS010000003">
    <property type="protein sequence ID" value="KAF9617307.1"/>
    <property type="molecule type" value="Genomic_DNA"/>
</dbReference>